<dbReference type="STRING" id="910347.SAMN05421773_102306"/>
<proteinExistence type="predicted"/>
<dbReference type="EMBL" id="FOLM01000002">
    <property type="protein sequence ID" value="SFC20655.1"/>
    <property type="molecule type" value="Genomic_DNA"/>
</dbReference>
<organism evidence="3 4">
    <name type="scientific">Streptomyces aidingensis</name>
    <dbReference type="NCBI Taxonomy" id="910347"/>
    <lineage>
        <taxon>Bacteria</taxon>
        <taxon>Bacillati</taxon>
        <taxon>Actinomycetota</taxon>
        <taxon>Actinomycetes</taxon>
        <taxon>Kitasatosporales</taxon>
        <taxon>Streptomycetaceae</taxon>
        <taxon>Streptomyces</taxon>
    </lineage>
</organism>
<dbReference type="GO" id="GO:0004497">
    <property type="term" value="F:monooxygenase activity"/>
    <property type="evidence" value="ECO:0007669"/>
    <property type="project" value="TreeGrafter"/>
</dbReference>
<feature type="compositionally biased region" description="Low complexity" evidence="2">
    <location>
        <begin position="395"/>
        <end position="415"/>
    </location>
</feature>
<dbReference type="OrthoDB" id="4328825at2"/>
<feature type="region of interest" description="Disordered" evidence="2">
    <location>
        <begin position="380"/>
        <end position="422"/>
    </location>
</feature>
<dbReference type="SUPFAM" id="SSF51905">
    <property type="entry name" value="FAD/NAD(P)-binding domain"/>
    <property type="match status" value="2"/>
</dbReference>
<evidence type="ECO:0000313" key="3">
    <source>
        <dbReference type="EMBL" id="SFC20655.1"/>
    </source>
</evidence>
<keyword evidence="4" id="KW-1185">Reference proteome</keyword>
<dbReference type="PRINTS" id="PR00368">
    <property type="entry name" value="FADPNR"/>
</dbReference>
<dbReference type="PRINTS" id="PR00469">
    <property type="entry name" value="PNDRDTASEII"/>
</dbReference>
<evidence type="ECO:0000256" key="2">
    <source>
        <dbReference type="SAM" id="MobiDB-lite"/>
    </source>
</evidence>
<sequence>MPIADTPSPVCVIGAGPGGLATAAALRQRGVRTVVVEKGSDVGTAWRGHYDRLRLHTTRRWSALPGLSIPRSAGRWVARDDFVSYLEQYARHHRLELATGVEVSRIEAAPGRQGWLLSANGGRELRASSVIVATGYNHTPRVPRWPGRDGFTGELLHAARYREPSPYRGKDVLVVGVGNTGAEIAADLAGNGAGRVRLAVRTAPHIVRRSTLGWPAQASGVLCRRLPVRLVDRLARPLASTLPDLSEYGLPRPETGLYSRVLEGAIPVQDAGLVRAVRRRLVEPVAAVQGFEGGKVLLADGEMIGPEVVICATGYRRGLETLVGHLGVLDGDGLPLVHGRDTHPAAPGLRFTGFTNPISGMLRELAREAPRIAAAVARELSDRGSARRGRERAAADGTAGTTGTTGTTGTANAAGTPGGRGA</sequence>
<keyword evidence="1" id="KW-0560">Oxidoreductase</keyword>
<dbReference type="Pfam" id="PF13738">
    <property type="entry name" value="Pyr_redox_3"/>
    <property type="match status" value="1"/>
</dbReference>
<dbReference type="PANTHER" id="PTHR43539">
    <property type="entry name" value="FLAVIN-BINDING MONOOXYGENASE-LIKE PROTEIN (AFU_ORTHOLOGUE AFUA_4G09220)"/>
    <property type="match status" value="1"/>
</dbReference>
<dbReference type="AlphaFoldDB" id="A0A1I1HAB0"/>
<name>A0A1I1HAB0_9ACTN</name>
<dbReference type="Gene3D" id="3.50.50.60">
    <property type="entry name" value="FAD/NAD(P)-binding domain"/>
    <property type="match status" value="1"/>
</dbReference>
<accession>A0A1I1HAB0</accession>
<dbReference type="InterPro" id="IPR050982">
    <property type="entry name" value="Auxin_biosynth/cation_transpt"/>
</dbReference>
<dbReference type="Proteomes" id="UP000199207">
    <property type="component" value="Unassembled WGS sequence"/>
</dbReference>
<dbReference type="RefSeq" id="WP_093837607.1">
    <property type="nucleotide sequence ID" value="NZ_FOLM01000002.1"/>
</dbReference>
<dbReference type="InterPro" id="IPR036188">
    <property type="entry name" value="FAD/NAD-bd_sf"/>
</dbReference>
<evidence type="ECO:0000256" key="1">
    <source>
        <dbReference type="ARBA" id="ARBA00023002"/>
    </source>
</evidence>
<dbReference type="PANTHER" id="PTHR43539:SF78">
    <property type="entry name" value="FLAVIN-CONTAINING MONOOXYGENASE"/>
    <property type="match status" value="1"/>
</dbReference>
<reference evidence="3 4" key="1">
    <citation type="submission" date="2016-10" db="EMBL/GenBank/DDBJ databases">
        <authorList>
            <person name="de Groot N.N."/>
        </authorList>
    </citation>
    <scope>NUCLEOTIDE SEQUENCE [LARGE SCALE GENOMIC DNA]</scope>
    <source>
        <strain evidence="3 4">CGMCC 4.5739</strain>
    </source>
</reference>
<dbReference type="GO" id="GO:0050660">
    <property type="term" value="F:flavin adenine dinucleotide binding"/>
    <property type="evidence" value="ECO:0007669"/>
    <property type="project" value="TreeGrafter"/>
</dbReference>
<protein>
    <submittedName>
        <fullName evidence="3">Pyridine nucleotide-disulphide oxidoreductase</fullName>
    </submittedName>
</protein>
<evidence type="ECO:0000313" key="4">
    <source>
        <dbReference type="Proteomes" id="UP000199207"/>
    </source>
</evidence>
<dbReference type="GO" id="GO:0005829">
    <property type="term" value="C:cytosol"/>
    <property type="evidence" value="ECO:0007669"/>
    <property type="project" value="TreeGrafter"/>
</dbReference>
<gene>
    <name evidence="3" type="ORF">SAMN05421773_102306</name>
</gene>